<dbReference type="EMBL" id="BLVO01000005">
    <property type="protein sequence ID" value="GFM32336.1"/>
    <property type="molecule type" value="Genomic_DNA"/>
</dbReference>
<keyword evidence="2" id="KW-1185">Reference proteome</keyword>
<gene>
    <name evidence="1" type="ORF">DSM101010T_07010</name>
</gene>
<proteinExistence type="predicted"/>
<dbReference type="InterPro" id="IPR029044">
    <property type="entry name" value="Nucleotide-diphossugar_trans"/>
</dbReference>
<sequence length="274" mass="32240">MKIVFCIDDNPRYLMLARVAVRSLRRLYGDDVPVLCVYGGNLPEVVEAVEAERIPLALYSPVLNHSTVPPAFHRAIGAFLKLELALVPELADEEHVLYCDSDIYFHARFDELLAMKPPYMAMAREASSPFWHDVQQMHYVWRDRNYTVPLPFPIWTYSSGVVNFNLTRLRRHDHIHNFLAYCLQNVHHIGNLDQSLLNYFFGKRITKLPPPYNCPPYRADARDTGCLIHFHGPKPWDIKAELWRELRINHFHWFRERWFELLTPDEAELARSWA</sequence>
<accession>A0A7J0BFA3</accession>
<name>A0A7J0BFA3_9BACT</name>
<evidence type="ECO:0000313" key="2">
    <source>
        <dbReference type="Proteomes" id="UP000503840"/>
    </source>
</evidence>
<dbReference type="SUPFAM" id="SSF53448">
    <property type="entry name" value="Nucleotide-diphospho-sugar transferases"/>
    <property type="match status" value="1"/>
</dbReference>
<comment type="caution">
    <text evidence="1">The sequence shown here is derived from an EMBL/GenBank/DDBJ whole genome shotgun (WGS) entry which is preliminary data.</text>
</comment>
<dbReference type="AlphaFoldDB" id="A0A7J0BFA3"/>
<evidence type="ECO:0000313" key="1">
    <source>
        <dbReference type="EMBL" id="GFM32336.1"/>
    </source>
</evidence>
<protein>
    <submittedName>
        <fullName evidence="1">Glycosyl transferase</fullName>
    </submittedName>
</protein>
<dbReference type="RefSeq" id="WP_174404046.1">
    <property type="nucleotide sequence ID" value="NZ_BLVO01000005.1"/>
</dbReference>
<reference evidence="1 2" key="1">
    <citation type="submission" date="2020-05" db="EMBL/GenBank/DDBJ databases">
        <title>Draft genome sequence of Desulfovibrio sp. strain HN2T.</title>
        <authorList>
            <person name="Ueno A."/>
            <person name="Tamazawa S."/>
            <person name="Tamamura S."/>
            <person name="Murakami T."/>
            <person name="Kiyama T."/>
            <person name="Inomata H."/>
            <person name="Amano Y."/>
            <person name="Miyakawa K."/>
            <person name="Tamaki H."/>
            <person name="Naganuma T."/>
            <person name="Kaneko K."/>
        </authorList>
    </citation>
    <scope>NUCLEOTIDE SEQUENCE [LARGE SCALE GENOMIC DNA]</scope>
    <source>
        <strain evidence="1 2">HN2</strain>
    </source>
</reference>
<dbReference type="Proteomes" id="UP000503840">
    <property type="component" value="Unassembled WGS sequence"/>
</dbReference>
<dbReference type="Pfam" id="PF01501">
    <property type="entry name" value="Glyco_transf_8"/>
    <property type="match status" value="1"/>
</dbReference>
<dbReference type="Gene3D" id="3.90.550.10">
    <property type="entry name" value="Spore Coat Polysaccharide Biosynthesis Protein SpsA, Chain A"/>
    <property type="match status" value="1"/>
</dbReference>
<organism evidence="1 2">
    <name type="scientific">Desulfovibrio subterraneus</name>
    <dbReference type="NCBI Taxonomy" id="2718620"/>
    <lineage>
        <taxon>Bacteria</taxon>
        <taxon>Pseudomonadati</taxon>
        <taxon>Thermodesulfobacteriota</taxon>
        <taxon>Desulfovibrionia</taxon>
        <taxon>Desulfovibrionales</taxon>
        <taxon>Desulfovibrionaceae</taxon>
        <taxon>Desulfovibrio</taxon>
    </lineage>
</organism>
<dbReference type="InterPro" id="IPR002495">
    <property type="entry name" value="Glyco_trans_8"/>
</dbReference>
<dbReference type="GO" id="GO:0016757">
    <property type="term" value="F:glycosyltransferase activity"/>
    <property type="evidence" value="ECO:0007669"/>
    <property type="project" value="InterPro"/>
</dbReference>
<keyword evidence="1" id="KW-0808">Transferase</keyword>